<dbReference type="InterPro" id="IPR003615">
    <property type="entry name" value="HNH_nuc"/>
</dbReference>
<name>A0A1H7USE8_HALLR</name>
<evidence type="ECO:0000313" key="4">
    <source>
        <dbReference type="Proteomes" id="UP000183894"/>
    </source>
</evidence>
<proteinExistence type="predicted"/>
<gene>
    <name evidence="3" type="ORF">SAMN04488691_11418</name>
</gene>
<dbReference type="CDD" id="cd00085">
    <property type="entry name" value="HNHc"/>
    <property type="match status" value="1"/>
</dbReference>
<evidence type="ECO:0000259" key="2">
    <source>
        <dbReference type="SMART" id="SM00507"/>
    </source>
</evidence>
<dbReference type="Pfam" id="PF13391">
    <property type="entry name" value="HNH_2"/>
    <property type="match status" value="1"/>
</dbReference>
<protein>
    <submittedName>
        <fullName evidence="3">5-methylcytosine-specific restriction enzyme A</fullName>
    </submittedName>
</protein>
<dbReference type="Proteomes" id="UP000183894">
    <property type="component" value="Unassembled WGS sequence"/>
</dbReference>
<feature type="region of interest" description="Disordered" evidence="1">
    <location>
        <begin position="245"/>
        <end position="284"/>
    </location>
</feature>
<reference evidence="3 4" key="1">
    <citation type="submission" date="2016-10" db="EMBL/GenBank/DDBJ databases">
        <authorList>
            <person name="de Groot N.N."/>
        </authorList>
    </citation>
    <scope>NUCLEOTIDE SEQUENCE [LARGE SCALE GENOMIC DNA]</scope>
    <source>
        <strain evidence="3 4">CDM_5</strain>
    </source>
</reference>
<organism evidence="3 4">
    <name type="scientific">Haloferax larsenii</name>
    <dbReference type="NCBI Taxonomy" id="302484"/>
    <lineage>
        <taxon>Archaea</taxon>
        <taxon>Methanobacteriati</taxon>
        <taxon>Methanobacteriota</taxon>
        <taxon>Stenosarchaea group</taxon>
        <taxon>Halobacteria</taxon>
        <taxon>Halobacteriales</taxon>
        <taxon>Haloferacaceae</taxon>
        <taxon>Haloferax</taxon>
    </lineage>
</organism>
<sequence>MSELEVSEDICDEWRRRHNRNESLFSIARDDDVIRATVRNHVSGECDHTANVDPIAAAASRPVGEMECTALRRRAAAGESPDELAKETGRRWKTLVRHLSGNCEHPDTEGVTVARETLLERTNVTAEQCATFRRGVEEAGNVLAYTEATEHEYQTVLRHVNGECNHDVDIPPRERRERSGDVSETECAAMRARYREGPNVTLEMLADEFTPSKGTVERHIRFTCSHPPGDLLVTSVDGVQDLLEGTAEPETTYQPESVASLDSVTDGDPTEAAADLATPEPDRVETTQSRIVRNTTLAREVKALYGHSCQICGDVRRGPGGDPYAEAHHIRPLGAPHDGPDELENILVLCPNHHADFDYGRVVVDSETLTVQHHDESAVDGEKLTVVDSHNPSSAHLQYHAETIASQESS</sequence>
<accession>A0A1H7USE8</accession>
<feature type="compositionally biased region" description="Polar residues" evidence="1">
    <location>
        <begin position="249"/>
        <end position="263"/>
    </location>
</feature>
<evidence type="ECO:0000313" key="3">
    <source>
        <dbReference type="EMBL" id="SEL99912.1"/>
    </source>
</evidence>
<dbReference type="EMBL" id="FOAD01000014">
    <property type="protein sequence ID" value="SEL99912.1"/>
    <property type="molecule type" value="Genomic_DNA"/>
</dbReference>
<dbReference type="AlphaFoldDB" id="A0A1H7USE8"/>
<evidence type="ECO:0000256" key="1">
    <source>
        <dbReference type="SAM" id="MobiDB-lite"/>
    </source>
</evidence>
<feature type="domain" description="HNH nuclease" evidence="2">
    <location>
        <begin position="297"/>
        <end position="355"/>
    </location>
</feature>
<dbReference type="SMART" id="SM00507">
    <property type="entry name" value="HNHc"/>
    <property type="match status" value="1"/>
</dbReference>
<dbReference type="Gene3D" id="1.10.30.50">
    <property type="match status" value="1"/>
</dbReference>